<dbReference type="HOGENOM" id="CLU_922138_0_0_1"/>
<proteinExistence type="predicted"/>
<feature type="region of interest" description="Disordered" evidence="1">
    <location>
        <begin position="207"/>
        <end position="269"/>
    </location>
</feature>
<reference evidence="2" key="1">
    <citation type="journal article" date="2012" name="Nature">
        <title>The oyster genome reveals stress adaptation and complexity of shell formation.</title>
        <authorList>
            <person name="Zhang G."/>
            <person name="Fang X."/>
            <person name="Guo X."/>
            <person name="Li L."/>
            <person name="Luo R."/>
            <person name="Xu F."/>
            <person name="Yang P."/>
            <person name="Zhang L."/>
            <person name="Wang X."/>
            <person name="Qi H."/>
            <person name="Xiong Z."/>
            <person name="Que H."/>
            <person name="Xie Y."/>
            <person name="Holland P.W."/>
            <person name="Paps J."/>
            <person name="Zhu Y."/>
            <person name="Wu F."/>
            <person name="Chen Y."/>
            <person name="Wang J."/>
            <person name="Peng C."/>
            <person name="Meng J."/>
            <person name="Yang L."/>
            <person name="Liu J."/>
            <person name="Wen B."/>
            <person name="Zhang N."/>
            <person name="Huang Z."/>
            <person name="Zhu Q."/>
            <person name="Feng Y."/>
            <person name="Mount A."/>
            <person name="Hedgecock D."/>
            <person name="Xu Z."/>
            <person name="Liu Y."/>
            <person name="Domazet-Loso T."/>
            <person name="Du Y."/>
            <person name="Sun X."/>
            <person name="Zhang S."/>
            <person name="Liu B."/>
            <person name="Cheng P."/>
            <person name="Jiang X."/>
            <person name="Li J."/>
            <person name="Fan D."/>
            <person name="Wang W."/>
            <person name="Fu W."/>
            <person name="Wang T."/>
            <person name="Wang B."/>
            <person name="Zhang J."/>
            <person name="Peng Z."/>
            <person name="Li Y."/>
            <person name="Li N."/>
            <person name="Wang J."/>
            <person name="Chen M."/>
            <person name="He Y."/>
            <person name="Tan F."/>
            <person name="Song X."/>
            <person name="Zheng Q."/>
            <person name="Huang R."/>
            <person name="Yang H."/>
            <person name="Du X."/>
            <person name="Chen L."/>
            <person name="Yang M."/>
            <person name="Gaffney P.M."/>
            <person name="Wang S."/>
            <person name="Luo L."/>
            <person name="She Z."/>
            <person name="Ming Y."/>
            <person name="Huang W."/>
            <person name="Zhang S."/>
            <person name="Huang B."/>
            <person name="Zhang Y."/>
            <person name="Qu T."/>
            <person name="Ni P."/>
            <person name="Miao G."/>
            <person name="Wang J."/>
            <person name="Wang Q."/>
            <person name="Steinberg C.E."/>
            <person name="Wang H."/>
            <person name="Li N."/>
            <person name="Qian L."/>
            <person name="Zhang G."/>
            <person name="Li Y."/>
            <person name="Yang H."/>
            <person name="Liu X."/>
            <person name="Wang J."/>
            <person name="Yin Y."/>
            <person name="Wang J."/>
        </authorList>
    </citation>
    <scope>NUCLEOTIDE SEQUENCE [LARGE SCALE GENOMIC DNA]</scope>
    <source>
        <strain evidence="2">05x7-T-G4-1.051#20</strain>
    </source>
</reference>
<name>K1QHW5_MAGGI</name>
<feature type="compositionally biased region" description="Basic residues" evidence="1">
    <location>
        <begin position="213"/>
        <end position="236"/>
    </location>
</feature>
<feature type="region of interest" description="Disordered" evidence="1">
    <location>
        <begin position="143"/>
        <end position="171"/>
    </location>
</feature>
<protein>
    <submittedName>
        <fullName evidence="2">Uncharacterized protein</fullName>
    </submittedName>
</protein>
<dbReference type="EMBL" id="JH818556">
    <property type="protein sequence ID" value="EKC33413.1"/>
    <property type="molecule type" value="Genomic_DNA"/>
</dbReference>
<gene>
    <name evidence="2" type="ORF">CGI_10018232</name>
</gene>
<dbReference type="InParanoid" id="K1QHW5"/>
<dbReference type="AlphaFoldDB" id="K1QHW5"/>
<evidence type="ECO:0000256" key="1">
    <source>
        <dbReference type="SAM" id="MobiDB-lite"/>
    </source>
</evidence>
<organism evidence="2">
    <name type="scientific">Magallana gigas</name>
    <name type="common">Pacific oyster</name>
    <name type="synonym">Crassostrea gigas</name>
    <dbReference type="NCBI Taxonomy" id="29159"/>
    <lineage>
        <taxon>Eukaryota</taxon>
        <taxon>Metazoa</taxon>
        <taxon>Spiralia</taxon>
        <taxon>Lophotrochozoa</taxon>
        <taxon>Mollusca</taxon>
        <taxon>Bivalvia</taxon>
        <taxon>Autobranchia</taxon>
        <taxon>Pteriomorphia</taxon>
        <taxon>Ostreida</taxon>
        <taxon>Ostreoidea</taxon>
        <taxon>Ostreidae</taxon>
        <taxon>Magallana</taxon>
    </lineage>
</organism>
<accession>K1QHW5</accession>
<sequence>MSIMVTETVIHRVSAGHKKQMSKETSIEIKEFLILDQCFWYAFIGMGCLLDCFHSTRKSTNDRCGGKMDGGLEDICGFEVSHFRPDHDHAHNHDHPSPGVQDLQWFTEVGPDGVPREVQMTRAEIDRRLRDLQSKGITDTRYYGSSGLLVPETPPHVGQVRPGDVVPGSGLDPWLIAEEKRIQEVERLRREKLEQERRLKELEKKLAKEKANNKRKNKPRRPGNSKRRNNRRRRPSFNRPNTRRNLGVAKEAPVNRPPPQENSNKRPGLLRRLINKGRNNMNRFMDNIKNKTPRRRGIIFVG</sequence>
<evidence type="ECO:0000313" key="2">
    <source>
        <dbReference type="EMBL" id="EKC33413.1"/>
    </source>
</evidence>